<sequence>MTLADILGTLKKHLVAELVVLIVVLAGGFVFVSRQTPVYTATAQMFASFNHNIGDNGSNNGEQDPAELGFNQIQTENTYVTSMLETLPTLVTTPAVLQPVIADLGLNTSVAELSDQIAIGTSSSYFVNISVNDTDPQRAADIANAVGDSLKTQLSDDSYSSEKTYVLSYLNLSVVKEASAPAEPSSPNVKSFMFKMALIGLVAAACVGLIIEVLDNRLRQMADLQRIVAAPVLGTIMKDAAFRDAKPVVVADPASNASESVRRLALNLAFISPDRTNRSNVIVITSSGAHEGKTTIAVNLAAALAEKGEKVLLIDTDLRKPSVARHLGLNGAVGLSHLLTGQVKSTDAIQQYWKPNFHILPAGDQTTNPSILINSNSMKSLLDEVSGLYDHVIVDTTPLRVANDAVVFAKDGARMLVVASQGVTIKKQLKDAMQELAMIDVPPVGSVFNLMQAKQGGDYYYYGSYAEHEGRGLRTSLLGKFAGKDRA</sequence>
<dbReference type="InterPro" id="IPR005702">
    <property type="entry name" value="Wzc-like_C"/>
</dbReference>
<evidence type="ECO:0000256" key="1">
    <source>
        <dbReference type="ARBA" id="ARBA00022679"/>
    </source>
</evidence>
<dbReference type="GO" id="GO:0004715">
    <property type="term" value="F:non-membrane spanning protein tyrosine kinase activity"/>
    <property type="evidence" value="ECO:0007669"/>
    <property type="project" value="UniProtKB-EC"/>
</dbReference>
<dbReference type="PANTHER" id="PTHR32309">
    <property type="entry name" value="TYROSINE-PROTEIN KINASE"/>
    <property type="match status" value="1"/>
</dbReference>
<proteinExistence type="predicted"/>
<evidence type="ECO:0000313" key="8">
    <source>
        <dbReference type="EMBL" id="NEG89728.1"/>
    </source>
</evidence>
<dbReference type="Proteomes" id="UP000469194">
    <property type="component" value="Unassembled WGS sequence"/>
</dbReference>
<evidence type="ECO:0000313" key="9">
    <source>
        <dbReference type="Proteomes" id="UP000469194"/>
    </source>
</evidence>
<dbReference type="AlphaFoldDB" id="A0A6N9Z550"/>
<dbReference type="InterPro" id="IPR025669">
    <property type="entry name" value="AAA_dom"/>
</dbReference>
<protein>
    <submittedName>
        <fullName evidence="8">Polysaccharide biosynthesis tyrosine autokinase</fullName>
        <ecNumber evidence="8">2.7.10.2</ecNumber>
    </submittedName>
</protein>
<dbReference type="NCBIfam" id="TIGR01007">
    <property type="entry name" value="eps_fam"/>
    <property type="match status" value="1"/>
</dbReference>
<reference evidence="8 9" key="1">
    <citation type="submission" date="2019-10" db="EMBL/GenBank/DDBJ databases">
        <title>Bifidobacterium from non-human primates.</title>
        <authorList>
            <person name="Modesto M."/>
        </authorList>
    </citation>
    <scope>NUCLEOTIDE SEQUENCE [LARGE SCALE GENOMIC DNA]</scope>
    <source>
        <strain evidence="8 9">TRE17</strain>
    </source>
</reference>
<evidence type="ECO:0000256" key="4">
    <source>
        <dbReference type="ARBA" id="ARBA00022840"/>
    </source>
</evidence>
<keyword evidence="3 8" id="KW-0418">Kinase</keyword>
<dbReference type="InterPro" id="IPR050445">
    <property type="entry name" value="Bact_polysacc_biosynth/exp"/>
</dbReference>
<dbReference type="Pfam" id="PF13614">
    <property type="entry name" value="AAA_31"/>
    <property type="match status" value="1"/>
</dbReference>
<keyword evidence="1 8" id="KW-0808">Transferase</keyword>
<feature type="transmembrane region" description="Helical" evidence="6">
    <location>
        <begin position="192"/>
        <end position="211"/>
    </location>
</feature>
<name>A0A6N9Z550_9BIFI</name>
<organism evidence="8 9">
    <name type="scientific">Bifidobacterium aerophilum</name>
    <dbReference type="NCBI Taxonomy" id="1798155"/>
    <lineage>
        <taxon>Bacteria</taxon>
        <taxon>Bacillati</taxon>
        <taxon>Actinomycetota</taxon>
        <taxon>Actinomycetes</taxon>
        <taxon>Bifidobacteriales</taxon>
        <taxon>Bifidobacteriaceae</taxon>
        <taxon>Bifidobacterium</taxon>
    </lineage>
</organism>
<dbReference type="EC" id="2.7.10.2" evidence="8"/>
<keyword evidence="6" id="KW-1133">Transmembrane helix</keyword>
<dbReference type="GO" id="GO:0005524">
    <property type="term" value="F:ATP binding"/>
    <property type="evidence" value="ECO:0007669"/>
    <property type="project" value="UniProtKB-KW"/>
</dbReference>
<dbReference type="Gene3D" id="3.40.50.300">
    <property type="entry name" value="P-loop containing nucleotide triphosphate hydrolases"/>
    <property type="match status" value="1"/>
</dbReference>
<dbReference type="InterPro" id="IPR027417">
    <property type="entry name" value="P-loop_NTPase"/>
</dbReference>
<keyword evidence="2" id="KW-0547">Nucleotide-binding</keyword>
<evidence type="ECO:0000256" key="6">
    <source>
        <dbReference type="SAM" id="Phobius"/>
    </source>
</evidence>
<evidence type="ECO:0000259" key="7">
    <source>
        <dbReference type="Pfam" id="PF13614"/>
    </source>
</evidence>
<keyword evidence="5" id="KW-0829">Tyrosine-protein kinase</keyword>
<comment type="caution">
    <text evidence="8">The sequence shown here is derived from an EMBL/GenBank/DDBJ whole genome shotgun (WGS) entry which is preliminary data.</text>
</comment>
<keyword evidence="6" id="KW-0812">Transmembrane</keyword>
<feature type="domain" description="AAA" evidence="7">
    <location>
        <begin position="281"/>
        <end position="399"/>
    </location>
</feature>
<keyword evidence="6" id="KW-0472">Membrane</keyword>
<keyword evidence="4" id="KW-0067">ATP-binding</keyword>
<dbReference type="CDD" id="cd05387">
    <property type="entry name" value="BY-kinase"/>
    <property type="match status" value="1"/>
</dbReference>
<accession>A0A6N9Z550</accession>
<evidence type="ECO:0000256" key="5">
    <source>
        <dbReference type="ARBA" id="ARBA00023137"/>
    </source>
</evidence>
<dbReference type="SUPFAM" id="SSF52540">
    <property type="entry name" value="P-loop containing nucleoside triphosphate hydrolases"/>
    <property type="match status" value="1"/>
</dbReference>
<feature type="transmembrane region" description="Helical" evidence="6">
    <location>
        <begin position="14"/>
        <end position="32"/>
    </location>
</feature>
<keyword evidence="9" id="KW-1185">Reference proteome</keyword>
<gene>
    <name evidence="8" type="ORF">GFD25_06990</name>
</gene>
<dbReference type="RefSeq" id="WP_163231295.1">
    <property type="nucleotide sequence ID" value="NZ_WHZW01000013.1"/>
</dbReference>
<dbReference type="EMBL" id="WHZW01000013">
    <property type="protein sequence ID" value="NEG89728.1"/>
    <property type="molecule type" value="Genomic_DNA"/>
</dbReference>
<dbReference type="PANTHER" id="PTHR32309:SF31">
    <property type="entry name" value="CAPSULAR EXOPOLYSACCHARIDE FAMILY"/>
    <property type="match status" value="1"/>
</dbReference>
<evidence type="ECO:0000256" key="3">
    <source>
        <dbReference type="ARBA" id="ARBA00022777"/>
    </source>
</evidence>
<evidence type="ECO:0000256" key="2">
    <source>
        <dbReference type="ARBA" id="ARBA00022741"/>
    </source>
</evidence>